<proteinExistence type="predicted"/>
<reference evidence="2" key="1">
    <citation type="submission" date="2020-05" db="EMBL/GenBank/DDBJ databases">
        <authorList>
            <person name="Chiriac C."/>
            <person name="Salcher M."/>
            <person name="Ghai R."/>
            <person name="Kavagutti S V."/>
        </authorList>
    </citation>
    <scope>NUCLEOTIDE SEQUENCE</scope>
</reference>
<dbReference type="PANTHER" id="PTHR37309">
    <property type="entry name" value="SLR0284 PROTEIN"/>
    <property type="match status" value="1"/>
</dbReference>
<feature type="transmembrane region" description="Helical" evidence="1">
    <location>
        <begin position="28"/>
        <end position="49"/>
    </location>
</feature>
<dbReference type="InterPro" id="IPR007165">
    <property type="entry name" value="Phage_holin_4_2"/>
</dbReference>
<gene>
    <name evidence="2" type="ORF">UFOPK2342_01104</name>
    <name evidence="3" type="ORF">UFOPK2423_01016</name>
    <name evidence="4" type="ORF">UFOPK3266_00734</name>
    <name evidence="5" type="ORF">UFOPK4367_00566</name>
</gene>
<dbReference type="EMBL" id="CAEZXN010000021">
    <property type="protein sequence ID" value="CAB4698211.1"/>
    <property type="molecule type" value="Genomic_DNA"/>
</dbReference>
<dbReference type="AlphaFoldDB" id="A0A6J6N6F1"/>
<protein>
    <submittedName>
        <fullName evidence="2">Unannotated protein</fullName>
    </submittedName>
</protein>
<name>A0A6J6N6F1_9ZZZZ</name>
<dbReference type="EMBL" id="CAEZXB010000022">
    <property type="protein sequence ID" value="CAB4680474.1"/>
    <property type="molecule type" value="Genomic_DNA"/>
</dbReference>
<evidence type="ECO:0000313" key="2">
    <source>
        <dbReference type="EMBL" id="CAB4680474.1"/>
    </source>
</evidence>
<organism evidence="2">
    <name type="scientific">freshwater metagenome</name>
    <dbReference type="NCBI Taxonomy" id="449393"/>
    <lineage>
        <taxon>unclassified sequences</taxon>
        <taxon>metagenomes</taxon>
        <taxon>ecological metagenomes</taxon>
    </lineage>
</organism>
<dbReference type="EMBL" id="CAFBAA010000014">
    <property type="protein sequence ID" value="CAB4842831.1"/>
    <property type="molecule type" value="Genomic_DNA"/>
</dbReference>
<keyword evidence="1" id="KW-0472">Membrane</keyword>
<dbReference type="Pfam" id="PF04020">
    <property type="entry name" value="Phage_holin_4_2"/>
    <property type="match status" value="1"/>
</dbReference>
<evidence type="ECO:0000313" key="4">
    <source>
        <dbReference type="EMBL" id="CAB4842831.1"/>
    </source>
</evidence>
<evidence type="ECO:0000256" key="1">
    <source>
        <dbReference type="SAM" id="Phobius"/>
    </source>
</evidence>
<keyword evidence="1" id="KW-1133">Transmembrane helix</keyword>
<keyword evidence="1" id="KW-0812">Transmembrane</keyword>
<feature type="transmembrane region" description="Helical" evidence="1">
    <location>
        <begin position="112"/>
        <end position="132"/>
    </location>
</feature>
<sequence>MRTGNGVAVAGVVTAPTRKISKNLPMKLLLRWAISAFVIWVAAALIPGINVTGGLWSYLWIALVFGLVNAFIGSIVKVLTIPITLITFGLFMLVINTGMFAITAAWTDALTITSFWSALFGSLLISVVGSLLRQVLRRTVSK</sequence>
<accession>A0A6J6N6F1</accession>
<feature type="transmembrane region" description="Helical" evidence="1">
    <location>
        <begin position="83"/>
        <end position="106"/>
    </location>
</feature>
<evidence type="ECO:0000313" key="3">
    <source>
        <dbReference type="EMBL" id="CAB4698211.1"/>
    </source>
</evidence>
<dbReference type="EMBL" id="CAFBRC010000027">
    <property type="protein sequence ID" value="CAB5074281.1"/>
    <property type="molecule type" value="Genomic_DNA"/>
</dbReference>
<evidence type="ECO:0000313" key="5">
    <source>
        <dbReference type="EMBL" id="CAB5074281.1"/>
    </source>
</evidence>
<feature type="transmembrane region" description="Helical" evidence="1">
    <location>
        <begin position="55"/>
        <end position="76"/>
    </location>
</feature>
<dbReference type="PANTHER" id="PTHR37309:SF1">
    <property type="entry name" value="SLR0284 PROTEIN"/>
    <property type="match status" value="1"/>
</dbReference>